<keyword evidence="3" id="KW-1185">Reference proteome</keyword>
<accession>A0A1S8XBA2</accession>
<name>A0A1S8XBA2_OPIVI</name>
<dbReference type="SUPFAM" id="SSF47162">
    <property type="entry name" value="Apolipoprotein"/>
    <property type="match status" value="1"/>
</dbReference>
<sequence length="255" mass="30199">QRRAKIVDNRRQTSDQAVQTVAQKPEGDFIRVEKPLIHGFEHKTQCIDEKFSLALIDIAFHMHEQLSCYQASRTAENRKHEAFVCELKKNYEKNLQALRRKYRVDLESFRKRIEETAERHTTKLREEGKDLRRRLLEAEAQQAEANHTIRRLQLQLSSLGSNTGKRSDKEVLSMDSITVFRDVFFQKSLCEIRQDSRTHGTGTRAVPRKPHNKYWWRQRIRYFKCKIRIGSNGHIDMTHQEYDAFPYKGQPPFCP</sequence>
<dbReference type="EMBL" id="KV891464">
    <property type="protein sequence ID" value="OON24000.1"/>
    <property type="molecule type" value="Genomic_DNA"/>
</dbReference>
<feature type="non-terminal residue" evidence="2">
    <location>
        <position position="255"/>
    </location>
</feature>
<feature type="coiled-coil region" evidence="1">
    <location>
        <begin position="99"/>
        <end position="155"/>
    </location>
</feature>
<proteinExistence type="predicted"/>
<dbReference type="AlphaFoldDB" id="A0A1S8XBA2"/>
<evidence type="ECO:0000313" key="3">
    <source>
        <dbReference type="Proteomes" id="UP000243686"/>
    </source>
</evidence>
<evidence type="ECO:0008006" key="4">
    <source>
        <dbReference type="Google" id="ProtNLM"/>
    </source>
</evidence>
<keyword evidence="1" id="KW-0175">Coiled coil</keyword>
<protein>
    <recommendedName>
        <fullName evidence="4">DUF4709 domain-containing protein</fullName>
    </recommendedName>
</protein>
<reference evidence="2 3" key="1">
    <citation type="submission" date="2015-03" db="EMBL/GenBank/DDBJ databases">
        <title>Draft genome of the nematode, Opisthorchis viverrini.</title>
        <authorList>
            <person name="Mitreva M."/>
        </authorList>
    </citation>
    <scope>NUCLEOTIDE SEQUENCE [LARGE SCALE GENOMIC DNA]</scope>
    <source>
        <strain evidence="2">Khon Kaen</strain>
    </source>
</reference>
<evidence type="ECO:0000256" key="1">
    <source>
        <dbReference type="SAM" id="Coils"/>
    </source>
</evidence>
<gene>
    <name evidence="2" type="ORF">X801_00090</name>
</gene>
<feature type="non-terminal residue" evidence="2">
    <location>
        <position position="1"/>
    </location>
</feature>
<evidence type="ECO:0000313" key="2">
    <source>
        <dbReference type="EMBL" id="OON24000.1"/>
    </source>
</evidence>
<organism evidence="2 3">
    <name type="scientific">Opisthorchis viverrini</name>
    <name type="common">Southeast Asian liver fluke</name>
    <dbReference type="NCBI Taxonomy" id="6198"/>
    <lineage>
        <taxon>Eukaryota</taxon>
        <taxon>Metazoa</taxon>
        <taxon>Spiralia</taxon>
        <taxon>Lophotrochozoa</taxon>
        <taxon>Platyhelminthes</taxon>
        <taxon>Trematoda</taxon>
        <taxon>Digenea</taxon>
        <taxon>Opisthorchiida</taxon>
        <taxon>Opisthorchiata</taxon>
        <taxon>Opisthorchiidae</taxon>
        <taxon>Opisthorchis</taxon>
    </lineage>
</organism>
<dbReference type="Proteomes" id="UP000243686">
    <property type="component" value="Unassembled WGS sequence"/>
</dbReference>